<keyword evidence="4" id="KW-0677">Repeat</keyword>
<evidence type="ECO:0000256" key="3">
    <source>
        <dbReference type="ARBA" id="ARBA00022729"/>
    </source>
</evidence>
<dbReference type="InterPro" id="IPR002035">
    <property type="entry name" value="VWF_A"/>
</dbReference>
<proteinExistence type="predicted"/>
<dbReference type="Gene3D" id="3.40.50.410">
    <property type="entry name" value="von Willebrand factor, type A domain"/>
    <property type="match status" value="1"/>
</dbReference>
<comment type="subcellular location">
    <subcellularLocation>
        <location evidence="1">Secreted</location>
    </subcellularLocation>
</comment>
<dbReference type="FunFam" id="3.40.50.410:FF:000004">
    <property type="entry name" value="collagen alpha-6(VI) chain"/>
    <property type="match status" value="1"/>
</dbReference>
<dbReference type="OrthoDB" id="5987364at2759"/>
<comment type="caution">
    <text evidence="7">The sequence shown here is derived from an EMBL/GenBank/DDBJ whole genome shotgun (WGS) entry which is preliminary data.</text>
</comment>
<keyword evidence="2" id="KW-0964">Secreted</keyword>
<keyword evidence="5" id="KW-0325">Glycoprotein</keyword>
<dbReference type="PRINTS" id="PR00453">
    <property type="entry name" value="VWFADOMAIN"/>
</dbReference>
<name>A0A7D9E121_PARCT</name>
<evidence type="ECO:0000256" key="1">
    <source>
        <dbReference type="ARBA" id="ARBA00004613"/>
    </source>
</evidence>
<dbReference type="AlphaFoldDB" id="A0A7D9E121"/>
<keyword evidence="8" id="KW-1185">Reference proteome</keyword>
<dbReference type="PROSITE" id="PS50234">
    <property type="entry name" value="VWFA"/>
    <property type="match status" value="1"/>
</dbReference>
<evidence type="ECO:0000256" key="4">
    <source>
        <dbReference type="ARBA" id="ARBA00022737"/>
    </source>
</evidence>
<dbReference type="PANTHER" id="PTHR24020">
    <property type="entry name" value="COLLAGEN ALPHA"/>
    <property type="match status" value="1"/>
</dbReference>
<dbReference type="Pfam" id="PF00092">
    <property type="entry name" value="VWA"/>
    <property type="match status" value="1"/>
</dbReference>
<feature type="non-terminal residue" evidence="7">
    <location>
        <position position="1"/>
    </location>
</feature>
<dbReference type="InterPro" id="IPR050525">
    <property type="entry name" value="ECM_Assembly_Org"/>
</dbReference>
<dbReference type="InterPro" id="IPR036465">
    <property type="entry name" value="vWFA_dom_sf"/>
</dbReference>
<accession>A0A7D9E121</accession>
<sequence length="317" mass="35137">MELLQSLTTRTPTGSQLSRYRWRVMASAVLVLRRFNFIAVFNFLEIMMLFGVNQLLCCLIFALGAYGSASNADWEKKFVLEESWDSQKFLTLNGDLPLEGESNNELVALREQPVKETRVKRETPTGSGSGNESSDERGVTNICREKLDLGFILDRSGSIGSTNFEKIKSFVKDLTDYFEVSQTYTRVSVMSYSSSSTIHFQFSRQFPTKQDLYSAIDSISYDGGGTNTGEALTKAYTTMFNTNNGARLSDARQVLIVLTDGQSSGVDQPAQQLKSIGVTIFSIGVGSGIRVSELETMASPPVDEHVYLLKNFTELST</sequence>
<evidence type="ECO:0000313" key="7">
    <source>
        <dbReference type="EMBL" id="CAB3998998.1"/>
    </source>
</evidence>
<keyword evidence="3" id="KW-0732">Signal</keyword>
<evidence type="ECO:0000256" key="5">
    <source>
        <dbReference type="ARBA" id="ARBA00023180"/>
    </source>
</evidence>
<dbReference type="SUPFAM" id="SSF53300">
    <property type="entry name" value="vWA-like"/>
    <property type="match status" value="1"/>
</dbReference>
<dbReference type="EMBL" id="CACRXK020003488">
    <property type="protein sequence ID" value="CAB3998998.1"/>
    <property type="molecule type" value="Genomic_DNA"/>
</dbReference>
<dbReference type="PANTHER" id="PTHR24020:SF20">
    <property type="entry name" value="PH DOMAIN-CONTAINING PROTEIN"/>
    <property type="match status" value="1"/>
</dbReference>
<protein>
    <submittedName>
        <fullName evidence="7">Uncharacterized protein</fullName>
    </submittedName>
</protein>
<feature type="region of interest" description="Disordered" evidence="6">
    <location>
        <begin position="116"/>
        <end position="138"/>
    </location>
</feature>
<reference evidence="7" key="1">
    <citation type="submission" date="2020-04" db="EMBL/GenBank/DDBJ databases">
        <authorList>
            <person name="Alioto T."/>
            <person name="Alioto T."/>
            <person name="Gomez Garrido J."/>
        </authorList>
    </citation>
    <scope>NUCLEOTIDE SEQUENCE</scope>
    <source>
        <strain evidence="7">A484AB</strain>
    </source>
</reference>
<organism evidence="7 8">
    <name type="scientific">Paramuricea clavata</name>
    <name type="common">Red gorgonian</name>
    <name type="synonym">Violescent sea-whip</name>
    <dbReference type="NCBI Taxonomy" id="317549"/>
    <lineage>
        <taxon>Eukaryota</taxon>
        <taxon>Metazoa</taxon>
        <taxon>Cnidaria</taxon>
        <taxon>Anthozoa</taxon>
        <taxon>Octocorallia</taxon>
        <taxon>Malacalcyonacea</taxon>
        <taxon>Plexauridae</taxon>
        <taxon>Paramuricea</taxon>
    </lineage>
</organism>
<dbReference type="SMART" id="SM00327">
    <property type="entry name" value="VWA"/>
    <property type="match status" value="1"/>
</dbReference>
<evidence type="ECO:0000256" key="2">
    <source>
        <dbReference type="ARBA" id="ARBA00022525"/>
    </source>
</evidence>
<dbReference type="GO" id="GO:0005576">
    <property type="term" value="C:extracellular region"/>
    <property type="evidence" value="ECO:0007669"/>
    <property type="project" value="UniProtKB-SubCell"/>
</dbReference>
<evidence type="ECO:0000313" key="8">
    <source>
        <dbReference type="Proteomes" id="UP001152795"/>
    </source>
</evidence>
<gene>
    <name evidence="7" type="ORF">PACLA_8A008137</name>
</gene>
<dbReference type="Proteomes" id="UP001152795">
    <property type="component" value="Unassembled WGS sequence"/>
</dbReference>
<evidence type="ECO:0000256" key="6">
    <source>
        <dbReference type="SAM" id="MobiDB-lite"/>
    </source>
</evidence>